<organism evidence="2 3">
    <name type="scientific">Angustibacter aerolatus</name>
    <dbReference type="NCBI Taxonomy" id="1162965"/>
    <lineage>
        <taxon>Bacteria</taxon>
        <taxon>Bacillati</taxon>
        <taxon>Actinomycetota</taxon>
        <taxon>Actinomycetes</taxon>
        <taxon>Kineosporiales</taxon>
        <taxon>Kineosporiaceae</taxon>
    </lineage>
</organism>
<proteinExistence type="predicted"/>
<protein>
    <submittedName>
        <fullName evidence="2">Uncharacterized protein</fullName>
    </submittedName>
</protein>
<accession>A0ABQ6JJ06</accession>
<keyword evidence="3" id="KW-1185">Reference proteome</keyword>
<reference evidence="3" key="1">
    <citation type="journal article" date="2019" name="Int. J. Syst. Evol. Microbiol.">
        <title>The Global Catalogue of Microorganisms (GCM) 10K type strain sequencing project: providing services to taxonomists for standard genome sequencing and annotation.</title>
        <authorList>
            <consortium name="The Broad Institute Genomics Platform"/>
            <consortium name="The Broad Institute Genome Sequencing Center for Infectious Disease"/>
            <person name="Wu L."/>
            <person name="Ma J."/>
        </authorList>
    </citation>
    <scope>NUCLEOTIDE SEQUENCE [LARGE SCALE GENOMIC DNA]</scope>
    <source>
        <strain evidence="3">NBRC 108730</strain>
    </source>
</reference>
<evidence type="ECO:0000256" key="1">
    <source>
        <dbReference type="SAM" id="MobiDB-lite"/>
    </source>
</evidence>
<gene>
    <name evidence="2" type="ORF">GCM10025868_26430</name>
</gene>
<sequence>MKNAKGTATSTQSTVTAAATSSVRPMIRRYTGSPNRPVTLSSVNVRTTWLVNGSVVHTAVAKIAASAPR</sequence>
<evidence type="ECO:0000313" key="2">
    <source>
        <dbReference type="EMBL" id="GMA87393.1"/>
    </source>
</evidence>
<dbReference type="EMBL" id="BSUZ01000001">
    <property type="protein sequence ID" value="GMA87393.1"/>
    <property type="molecule type" value="Genomic_DNA"/>
</dbReference>
<evidence type="ECO:0000313" key="3">
    <source>
        <dbReference type="Proteomes" id="UP001157017"/>
    </source>
</evidence>
<feature type="compositionally biased region" description="Low complexity" evidence="1">
    <location>
        <begin position="7"/>
        <end position="20"/>
    </location>
</feature>
<name>A0ABQ6JJ06_9ACTN</name>
<feature type="region of interest" description="Disordered" evidence="1">
    <location>
        <begin position="1"/>
        <end position="20"/>
    </location>
</feature>
<comment type="caution">
    <text evidence="2">The sequence shown here is derived from an EMBL/GenBank/DDBJ whole genome shotgun (WGS) entry which is preliminary data.</text>
</comment>
<dbReference type="Proteomes" id="UP001157017">
    <property type="component" value="Unassembled WGS sequence"/>
</dbReference>